<evidence type="ECO:0000256" key="1">
    <source>
        <dbReference type="SAM" id="MobiDB-lite"/>
    </source>
</evidence>
<organism evidence="3 4">
    <name type="scientific">Streptomyces lichenis</name>
    <dbReference type="NCBI Taxonomy" id="2306967"/>
    <lineage>
        <taxon>Bacteria</taxon>
        <taxon>Bacillati</taxon>
        <taxon>Actinomycetota</taxon>
        <taxon>Actinomycetes</taxon>
        <taxon>Kitasatosporales</taxon>
        <taxon>Streptomycetaceae</taxon>
        <taxon>Streptomyces</taxon>
    </lineage>
</organism>
<evidence type="ECO:0000313" key="3">
    <source>
        <dbReference type="EMBL" id="MCK8677922.1"/>
    </source>
</evidence>
<protein>
    <recommendedName>
        <fullName evidence="5">Secreted protein</fullName>
    </recommendedName>
</protein>
<evidence type="ECO:0008006" key="5">
    <source>
        <dbReference type="Google" id="ProtNLM"/>
    </source>
</evidence>
<keyword evidence="2" id="KW-0732">Signal</keyword>
<feature type="signal peptide" evidence="2">
    <location>
        <begin position="1"/>
        <end position="28"/>
    </location>
</feature>
<keyword evidence="4" id="KW-1185">Reference proteome</keyword>
<feature type="region of interest" description="Disordered" evidence="1">
    <location>
        <begin position="199"/>
        <end position="223"/>
    </location>
</feature>
<comment type="caution">
    <text evidence="3">The sequence shown here is derived from an EMBL/GenBank/DDBJ whole genome shotgun (WGS) entry which is preliminary data.</text>
</comment>
<proteinExistence type="predicted"/>
<dbReference type="EMBL" id="JALPTH010000008">
    <property type="protein sequence ID" value="MCK8677922.1"/>
    <property type="molecule type" value="Genomic_DNA"/>
</dbReference>
<feature type="chain" id="PRO_5047017884" description="Secreted protein" evidence="2">
    <location>
        <begin position="29"/>
        <end position="223"/>
    </location>
</feature>
<name>A0ABT0I9C4_9ACTN</name>
<dbReference type="RefSeq" id="WP_248633354.1">
    <property type="nucleotide sequence ID" value="NZ_JALPTH010000008.1"/>
</dbReference>
<accession>A0ABT0I9C4</accession>
<evidence type="ECO:0000256" key="2">
    <source>
        <dbReference type="SAM" id="SignalP"/>
    </source>
</evidence>
<sequence length="223" mass="22627">MRLLTPRRMAVTAICAALTLGGAAPALAAAQAPTAPAAAPGDVDEILDSVGDLVQSILDGALELDEEDAATQSPAIPQSPQTPGISQTSPTPQILRTPGTPQTEELAEAIERLQQAAANAAGTGTRDGADTGLALPEDFFNDQEAAGSELDAMDADLEKALEGVREAVDAVVASAAEGEATTSAQDIQKAVQELVDSVRQDTAPQTGMSTLPATDTNPADIFG</sequence>
<feature type="region of interest" description="Disordered" evidence="1">
    <location>
        <begin position="66"/>
        <end position="102"/>
    </location>
</feature>
<feature type="compositionally biased region" description="Polar residues" evidence="1">
    <location>
        <begin position="200"/>
        <end position="217"/>
    </location>
</feature>
<feature type="compositionally biased region" description="Polar residues" evidence="1">
    <location>
        <begin position="70"/>
        <end position="102"/>
    </location>
</feature>
<dbReference type="Proteomes" id="UP001522868">
    <property type="component" value="Unassembled WGS sequence"/>
</dbReference>
<gene>
    <name evidence="3" type="ORF">M1O15_11045</name>
</gene>
<reference evidence="3 4" key="1">
    <citation type="submission" date="2022-04" db="EMBL/GenBank/DDBJ databases">
        <title>Streptomyces sp. nov. LCR6-01 isolated from Lichen of Dirinaria sp.</title>
        <authorList>
            <person name="Kanchanasin P."/>
            <person name="Tanasupawat S."/>
            <person name="Phongsopitanun W."/>
        </authorList>
    </citation>
    <scope>NUCLEOTIDE SEQUENCE [LARGE SCALE GENOMIC DNA]</scope>
    <source>
        <strain evidence="3 4">LCR6-01</strain>
    </source>
</reference>
<evidence type="ECO:0000313" key="4">
    <source>
        <dbReference type="Proteomes" id="UP001522868"/>
    </source>
</evidence>